<reference evidence="2 3" key="1">
    <citation type="journal article" date="2023" name="J. Hered.">
        <title>Chromosome-level genome of the wood stork (Mycteria americana) provides insight into avian chromosome evolution.</title>
        <authorList>
            <person name="Flamio R. Jr."/>
            <person name="Ramstad K.M."/>
        </authorList>
    </citation>
    <scope>NUCLEOTIDE SEQUENCE [LARGE SCALE GENOMIC DNA]</scope>
    <source>
        <strain evidence="2">JAX WOST 10</strain>
    </source>
</reference>
<dbReference type="Proteomes" id="UP001333110">
    <property type="component" value="Unassembled WGS sequence"/>
</dbReference>
<sequence>MSARLPGCQHRDTVTPPRPWAQAPGTCLPASPKAARLGIEGLEAILRFLPHTSVWGEPTSLALGGERGGRLSWAQVVSPLLCSCAWPGWTKLIWGARLPSFVSGLAGKGAGLRERSIWGLTLLLSLPGACVGRRSKMKLWDVVAVCVVLLNTVSTSPLPTGKTPPKGPPSVVEGPEDDLSPISLLPPYAVHSDCKKHSPL</sequence>
<dbReference type="EMBL" id="JAUNZN010000009">
    <property type="protein sequence ID" value="KAK4815373.1"/>
    <property type="molecule type" value="Genomic_DNA"/>
</dbReference>
<dbReference type="AlphaFoldDB" id="A0AAN7S1T6"/>
<feature type="region of interest" description="Disordered" evidence="1">
    <location>
        <begin position="157"/>
        <end position="186"/>
    </location>
</feature>
<name>A0AAN7S1T6_MYCAM</name>
<accession>A0AAN7S1T6</accession>
<comment type="caution">
    <text evidence="2">The sequence shown here is derived from an EMBL/GenBank/DDBJ whole genome shotgun (WGS) entry which is preliminary data.</text>
</comment>
<keyword evidence="3" id="KW-1185">Reference proteome</keyword>
<evidence type="ECO:0000256" key="1">
    <source>
        <dbReference type="SAM" id="MobiDB-lite"/>
    </source>
</evidence>
<gene>
    <name evidence="2" type="ORF">QYF61_001361</name>
</gene>
<protein>
    <submittedName>
        <fullName evidence="2">Uncharacterized protein</fullName>
    </submittedName>
</protein>
<evidence type="ECO:0000313" key="2">
    <source>
        <dbReference type="EMBL" id="KAK4815373.1"/>
    </source>
</evidence>
<feature type="region of interest" description="Disordered" evidence="1">
    <location>
        <begin position="1"/>
        <end position="26"/>
    </location>
</feature>
<proteinExistence type="predicted"/>
<evidence type="ECO:0000313" key="3">
    <source>
        <dbReference type="Proteomes" id="UP001333110"/>
    </source>
</evidence>
<organism evidence="2 3">
    <name type="scientific">Mycteria americana</name>
    <name type="common">Wood stork</name>
    <dbReference type="NCBI Taxonomy" id="33587"/>
    <lineage>
        <taxon>Eukaryota</taxon>
        <taxon>Metazoa</taxon>
        <taxon>Chordata</taxon>
        <taxon>Craniata</taxon>
        <taxon>Vertebrata</taxon>
        <taxon>Euteleostomi</taxon>
        <taxon>Archelosauria</taxon>
        <taxon>Archosauria</taxon>
        <taxon>Dinosauria</taxon>
        <taxon>Saurischia</taxon>
        <taxon>Theropoda</taxon>
        <taxon>Coelurosauria</taxon>
        <taxon>Aves</taxon>
        <taxon>Neognathae</taxon>
        <taxon>Neoaves</taxon>
        <taxon>Aequornithes</taxon>
        <taxon>Ciconiiformes</taxon>
        <taxon>Ciconiidae</taxon>
        <taxon>Mycteria</taxon>
    </lineage>
</organism>